<organism evidence="1 2">
    <name type="scientific">Panacagrimonas perspica</name>
    <dbReference type="NCBI Taxonomy" id="381431"/>
    <lineage>
        <taxon>Bacteria</taxon>
        <taxon>Pseudomonadati</taxon>
        <taxon>Pseudomonadota</taxon>
        <taxon>Gammaproteobacteria</taxon>
        <taxon>Nevskiales</taxon>
        <taxon>Nevskiaceae</taxon>
        <taxon>Panacagrimonas</taxon>
    </lineage>
</organism>
<keyword evidence="2" id="KW-1185">Reference proteome</keyword>
<accession>A0A4V3URE8</accession>
<sequence>MDKPPLESRWLATLSIAIDPPTAVGPDLLLINVVEARLDGPRIKAKVIPPSGDWVRVQPGGNWNLDVRLAFLTDDGEAIFCKYSGVLRMDPGLGERLAAGESVPGSEIYLRAAPCFETRSDKYAWLNDMLAVGKITGFGGGKVSYDIYEIL</sequence>
<dbReference type="AlphaFoldDB" id="A0A4V3URE8"/>
<dbReference type="EMBL" id="SOBT01000008">
    <property type="protein sequence ID" value="TDU31228.1"/>
    <property type="molecule type" value="Genomic_DNA"/>
</dbReference>
<comment type="caution">
    <text evidence="1">The sequence shown here is derived from an EMBL/GenBank/DDBJ whole genome shotgun (WGS) entry which is preliminary data.</text>
</comment>
<name>A0A4V3URE8_9GAMM</name>
<evidence type="ECO:0000313" key="2">
    <source>
        <dbReference type="Proteomes" id="UP000295341"/>
    </source>
</evidence>
<gene>
    <name evidence="1" type="ORF">DFR24_0591</name>
</gene>
<evidence type="ECO:0000313" key="1">
    <source>
        <dbReference type="EMBL" id="TDU31228.1"/>
    </source>
</evidence>
<proteinExistence type="predicted"/>
<dbReference type="RefSeq" id="WP_133879834.1">
    <property type="nucleotide sequence ID" value="NZ_MWIN01000014.1"/>
</dbReference>
<dbReference type="Gene3D" id="2.40.160.20">
    <property type="match status" value="1"/>
</dbReference>
<dbReference type="Proteomes" id="UP000295341">
    <property type="component" value="Unassembled WGS sequence"/>
</dbReference>
<dbReference type="Pfam" id="PF11578">
    <property type="entry name" value="DUF3237"/>
    <property type="match status" value="1"/>
</dbReference>
<protein>
    <submittedName>
        <fullName evidence="1">Uncharacterized protein DUF3237</fullName>
    </submittedName>
</protein>
<dbReference type="OrthoDB" id="5294829at2"/>
<reference evidence="1 2" key="1">
    <citation type="submission" date="2019-03" db="EMBL/GenBank/DDBJ databases">
        <title>Genomic Encyclopedia of Type Strains, Phase IV (KMG-IV): sequencing the most valuable type-strain genomes for metagenomic binning, comparative biology and taxonomic classification.</title>
        <authorList>
            <person name="Goeker M."/>
        </authorList>
    </citation>
    <scope>NUCLEOTIDE SEQUENCE [LARGE SCALE GENOMIC DNA]</scope>
    <source>
        <strain evidence="1 2">DSM 26377</strain>
    </source>
</reference>
<dbReference type="PANTHER" id="PTHR37315:SF1">
    <property type="entry name" value="UPF0311 PROTEIN BLR7842"/>
    <property type="match status" value="1"/>
</dbReference>
<dbReference type="InterPro" id="IPR020915">
    <property type="entry name" value="UPF0311"/>
</dbReference>
<dbReference type="PANTHER" id="PTHR37315">
    <property type="entry name" value="UPF0311 PROTEIN BLR7842"/>
    <property type="match status" value="1"/>
</dbReference>